<name>M7X1B6_9BACT</name>
<evidence type="ECO:0000256" key="1">
    <source>
        <dbReference type="SAM" id="Phobius"/>
    </source>
</evidence>
<reference evidence="2" key="1">
    <citation type="submission" date="2013-01" db="EMBL/GenBank/DDBJ databases">
        <title>Genome assembly of Mariniradius saccharolyticus AK6.</title>
        <authorList>
            <person name="Vaidya B."/>
            <person name="Khatri I."/>
            <person name="Tanuku N.R.S."/>
            <person name="Subramanian S."/>
            <person name="Pinnaka A."/>
        </authorList>
    </citation>
    <scope>NUCLEOTIDE SEQUENCE [LARGE SCALE GENOMIC DNA]</scope>
    <source>
        <strain evidence="2">AK6</strain>
    </source>
</reference>
<feature type="transmembrane region" description="Helical" evidence="1">
    <location>
        <begin position="146"/>
        <end position="163"/>
    </location>
</feature>
<feature type="transmembrane region" description="Helical" evidence="1">
    <location>
        <begin position="230"/>
        <end position="259"/>
    </location>
</feature>
<feature type="transmembrane region" description="Helical" evidence="1">
    <location>
        <begin position="175"/>
        <end position="200"/>
    </location>
</feature>
<gene>
    <name evidence="2" type="ORF">C943_02452</name>
</gene>
<dbReference type="STRING" id="1239962.C943_02452"/>
<feature type="transmembrane region" description="Helical" evidence="1">
    <location>
        <begin position="121"/>
        <end position="140"/>
    </location>
</feature>
<keyword evidence="1" id="KW-1133">Transmembrane helix</keyword>
<dbReference type="EMBL" id="AMZY02000020">
    <property type="protein sequence ID" value="EMS31305.1"/>
    <property type="molecule type" value="Genomic_DNA"/>
</dbReference>
<feature type="transmembrane region" description="Helical" evidence="1">
    <location>
        <begin position="66"/>
        <end position="85"/>
    </location>
</feature>
<comment type="caution">
    <text evidence="2">The sequence shown here is derived from an EMBL/GenBank/DDBJ whole genome shotgun (WGS) entry which is preliminary data.</text>
</comment>
<feature type="transmembrane region" description="Helical" evidence="1">
    <location>
        <begin position="34"/>
        <end position="54"/>
    </location>
</feature>
<proteinExistence type="predicted"/>
<sequence>MQNYIELRKKRDLGEILSDTFAFARINSKPLFNILLKTTGIFFLLSVLFSGYYQYANLNRLVTEDLATFGISIVLLMIGSVLYYASATSSIFAFMQQYLDTKGKVSEEPVIREAKSNIGQMILLSIMAYLLLIFGFVFFFFPGIYFIVPIALAFPVFFFKKLGKRDSIRAAFKLVSGYWWVTFGTIVVMAILISIISFVFQLPGTVYIGVKAFFEASQGSGEFEEFGGDFIYLLLATIGSAASNLLSIFMIIATGLVYFDLDEEKNRTGIKAKLEELG</sequence>
<dbReference type="AlphaFoldDB" id="M7X1B6"/>
<keyword evidence="1" id="KW-0472">Membrane</keyword>
<accession>M7X1B6</accession>
<keyword evidence="1" id="KW-0812">Transmembrane</keyword>
<dbReference type="Proteomes" id="UP000010953">
    <property type="component" value="Unassembled WGS sequence"/>
</dbReference>
<protein>
    <recommendedName>
        <fullName evidence="4">Transmembrane protein</fullName>
    </recommendedName>
</protein>
<dbReference type="OrthoDB" id="1049480at2"/>
<evidence type="ECO:0000313" key="2">
    <source>
        <dbReference type="EMBL" id="EMS31305.1"/>
    </source>
</evidence>
<evidence type="ECO:0000313" key="3">
    <source>
        <dbReference type="Proteomes" id="UP000010953"/>
    </source>
</evidence>
<keyword evidence="3" id="KW-1185">Reference proteome</keyword>
<dbReference type="eggNOG" id="COG1377">
    <property type="taxonomic scope" value="Bacteria"/>
</dbReference>
<organism evidence="2 3">
    <name type="scientific">Mariniradius saccharolyticus AK6</name>
    <dbReference type="NCBI Taxonomy" id="1239962"/>
    <lineage>
        <taxon>Bacteria</taxon>
        <taxon>Pseudomonadati</taxon>
        <taxon>Bacteroidota</taxon>
        <taxon>Cytophagia</taxon>
        <taxon>Cytophagales</taxon>
        <taxon>Cyclobacteriaceae</taxon>
        <taxon>Mariniradius</taxon>
    </lineage>
</organism>
<dbReference type="InParanoid" id="M7X1B6"/>
<evidence type="ECO:0008006" key="4">
    <source>
        <dbReference type="Google" id="ProtNLM"/>
    </source>
</evidence>
<dbReference type="RefSeq" id="WP_008631232.1">
    <property type="nucleotide sequence ID" value="NZ_AMZY02000020.1"/>
</dbReference>